<dbReference type="KEGG" id="pcoo:112854974"/>
<evidence type="ECO:0000256" key="11">
    <source>
        <dbReference type="ARBA" id="ARBA00023180"/>
    </source>
</evidence>
<feature type="region of interest" description="Disordered" evidence="15">
    <location>
        <begin position="668"/>
        <end position="687"/>
    </location>
</feature>
<evidence type="ECO:0000256" key="1">
    <source>
        <dbReference type="ARBA" id="ARBA00004285"/>
    </source>
</evidence>
<feature type="region of interest" description="Disordered" evidence="15">
    <location>
        <begin position="1"/>
        <end position="20"/>
    </location>
</feature>
<dbReference type="Proteomes" id="UP000515131">
    <property type="component" value="Unplaced"/>
</dbReference>
<dbReference type="SMART" id="SM00369">
    <property type="entry name" value="LRR_TYP"/>
    <property type="match status" value="7"/>
</dbReference>
<dbReference type="GO" id="GO:0042995">
    <property type="term" value="C:cell projection"/>
    <property type="evidence" value="ECO:0007669"/>
    <property type="project" value="UniProtKB-SubCell"/>
</dbReference>
<protein>
    <submittedName>
        <fullName evidence="17">Reticulon-4 receptor-like 1</fullName>
    </submittedName>
</protein>
<dbReference type="GO" id="GO:0005886">
    <property type="term" value="C:plasma membrane"/>
    <property type="evidence" value="ECO:0007669"/>
    <property type="project" value="UniProtKB-SubCell"/>
</dbReference>
<keyword evidence="12" id="KW-0966">Cell projection</keyword>
<keyword evidence="7" id="KW-0732">Signal</keyword>
<dbReference type="SUPFAM" id="SSF52058">
    <property type="entry name" value="L domain-like"/>
    <property type="match status" value="1"/>
</dbReference>
<name>A0A6P6HFI6_PUMCO</name>
<dbReference type="InterPro" id="IPR050541">
    <property type="entry name" value="LRR_TM_domain-containing"/>
</dbReference>
<reference evidence="17" key="1">
    <citation type="submission" date="2025-08" db="UniProtKB">
        <authorList>
            <consortium name="RefSeq"/>
        </authorList>
    </citation>
    <scope>IDENTIFICATION</scope>
    <source>
        <tissue evidence="17">Blood</tissue>
    </source>
</reference>
<dbReference type="CTD" id="146760"/>
<feature type="compositionally biased region" description="Basic residues" evidence="15">
    <location>
        <begin position="668"/>
        <end position="680"/>
    </location>
</feature>
<dbReference type="GeneID" id="112854974"/>
<keyword evidence="13" id="KW-0449">Lipoprotein</keyword>
<keyword evidence="10" id="KW-0675">Receptor</keyword>
<evidence type="ECO:0000256" key="6">
    <source>
        <dbReference type="ARBA" id="ARBA00022614"/>
    </source>
</evidence>
<dbReference type="InterPro" id="IPR001611">
    <property type="entry name" value="Leu-rich_rpt"/>
</dbReference>
<evidence type="ECO:0000256" key="2">
    <source>
        <dbReference type="ARBA" id="ARBA00004316"/>
    </source>
</evidence>
<feature type="region of interest" description="Disordered" evidence="15">
    <location>
        <begin position="110"/>
        <end position="137"/>
    </location>
</feature>
<keyword evidence="9" id="KW-0472">Membrane</keyword>
<keyword evidence="16" id="KW-1185">Reference proteome</keyword>
<feature type="compositionally biased region" description="Basic and acidic residues" evidence="15">
    <location>
        <begin position="1"/>
        <end position="11"/>
    </location>
</feature>
<feature type="compositionally biased region" description="Basic and acidic residues" evidence="15">
    <location>
        <begin position="590"/>
        <end position="608"/>
    </location>
</feature>
<evidence type="ECO:0000256" key="8">
    <source>
        <dbReference type="ARBA" id="ARBA00022737"/>
    </source>
</evidence>
<feature type="compositionally biased region" description="Basic residues" evidence="15">
    <location>
        <begin position="619"/>
        <end position="633"/>
    </location>
</feature>
<dbReference type="PANTHER" id="PTHR24369">
    <property type="entry name" value="ANTIGEN BSP, PUTATIVE-RELATED"/>
    <property type="match status" value="1"/>
</dbReference>
<dbReference type="Gene3D" id="3.80.10.10">
    <property type="entry name" value="Ribonuclease Inhibitor"/>
    <property type="match status" value="1"/>
</dbReference>
<gene>
    <name evidence="17" type="primary">RTN4RL1</name>
</gene>
<evidence type="ECO:0000256" key="10">
    <source>
        <dbReference type="ARBA" id="ARBA00023170"/>
    </source>
</evidence>
<evidence type="ECO:0000256" key="15">
    <source>
        <dbReference type="SAM" id="MobiDB-lite"/>
    </source>
</evidence>
<dbReference type="PANTHER" id="PTHR24369:SF196">
    <property type="entry name" value="RETICULON 4 RECEPTOR LIKE 1"/>
    <property type="match status" value="1"/>
</dbReference>
<dbReference type="GO" id="GO:0043204">
    <property type="term" value="C:perikaryon"/>
    <property type="evidence" value="ECO:0007669"/>
    <property type="project" value="UniProtKB-SubCell"/>
</dbReference>
<dbReference type="AlphaFoldDB" id="A0A6P6HFI6"/>
<organism evidence="16 17">
    <name type="scientific">Puma concolor</name>
    <name type="common">Mountain lion</name>
    <name type="synonym">Felis concolor</name>
    <dbReference type="NCBI Taxonomy" id="9696"/>
    <lineage>
        <taxon>Eukaryota</taxon>
        <taxon>Metazoa</taxon>
        <taxon>Chordata</taxon>
        <taxon>Craniata</taxon>
        <taxon>Vertebrata</taxon>
        <taxon>Euteleostomi</taxon>
        <taxon>Mammalia</taxon>
        <taxon>Eutheria</taxon>
        <taxon>Laurasiatheria</taxon>
        <taxon>Carnivora</taxon>
        <taxon>Feliformia</taxon>
        <taxon>Felidae</taxon>
        <taxon>Felinae</taxon>
        <taxon>Puma</taxon>
    </lineage>
</organism>
<keyword evidence="6" id="KW-0433">Leucine-rich repeat</keyword>
<dbReference type="GO" id="GO:0045121">
    <property type="term" value="C:membrane raft"/>
    <property type="evidence" value="ECO:0007669"/>
    <property type="project" value="UniProtKB-SubCell"/>
</dbReference>
<keyword evidence="11" id="KW-0325">Glycoprotein</keyword>
<comment type="similarity">
    <text evidence="14">Belongs to the Nogo receptor family.</text>
</comment>
<evidence type="ECO:0000256" key="7">
    <source>
        <dbReference type="ARBA" id="ARBA00022729"/>
    </source>
</evidence>
<evidence type="ECO:0000256" key="4">
    <source>
        <dbReference type="ARBA" id="ARBA00004609"/>
    </source>
</evidence>
<evidence type="ECO:0000313" key="17">
    <source>
        <dbReference type="RefSeq" id="XP_025774283.1"/>
    </source>
</evidence>
<keyword evidence="8" id="KW-0677">Repeat</keyword>
<dbReference type="PROSITE" id="PS51450">
    <property type="entry name" value="LRR"/>
    <property type="match status" value="1"/>
</dbReference>
<evidence type="ECO:0000313" key="16">
    <source>
        <dbReference type="Proteomes" id="UP000515131"/>
    </source>
</evidence>
<proteinExistence type="inferred from homology"/>
<dbReference type="FunFam" id="3.80.10.10:FF:000018">
    <property type="entry name" value="Reticulon 4 receptor"/>
    <property type="match status" value="1"/>
</dbReference>
<dbReference type="PROSITE" id="PS51257">
    <property type="entry name" value="PROKAR_LIPOPROTEIN"/>
    <property type="match status" value="1"/>
</dbReference>
<comment type="subcellular location">
    <subcellularLocation>
        <location evidence="4">Cell membrane</location>
        <topology evidence="4">Lipid-anchor</topology>
        <topology evidence="4">GPI-anchor</topology>
    </subcellularLocation>
    <subcellularLocation>
        <location evidence="2">Cell projection</location>
    </subcellularLocation>
    <subcellularLocation>
        <location evidence="1">Membrane raft</location>
    </subcellularLocation>
    <subcellularLocation>
        <location evidence="3">Perikaryon</location>
    </subcellularLocation>
</comment>
<feature type="region of interest" description="Disordered" evidence="15">
    <location>
        <begin position="572"/>
        <end position="648"/>
    </location>
</feature>
<evidence type="ECO:0000256" key="9">
    <source>
        <dbReference type="ARBA" id="ARBA00023136"/>
    </source>
</evidence>
<sequence>MLRKGPGELRRSAGTLPSLDPAGWPASLGACVWRPGPCGSRLRRELRGHREPPVGLPPHDSVSHPKGLCCPQLHLQCPGSTWHQGKESVEMCPPGARAHHSRAVLTEMQATGTHSEHCDRPTERQSRGRFPGAGTLGDSSLAREARLAKLEGTGKRPTQAGMRWLPGPAGWGSTSLEPVFPTPARLPGSLGQLRPWKKAGLTEPEGAGLRMAGSPGWGIEPPVQVQGPSVISRQARTEPGLGGWHTHQPRTPSVPRVPPPTLTWLCSVSPPGCCVELLLLLLAGELPLGGGCPRDCVCYPAPMTVSCQAHNFAAIPEGIPEDSERIFLQNNRITLLQQGHFSPAMVTLWIYSNNITYIDPNTFEGFVHLEELDLGDNRQLRTLAPETFQGLVKLHALYLYKCGLSALPAGIFSGLHSLQYLYLQDNHIEYLQDDIFVDLVNLSHLFLHGNKLWSLGQDTFRGLVNLDRLLLHENQLRWVHHKAFHDLRRLTTLFLFNNSLSELQGDCLAPLAALEFLRLNGNAWDCGCRAHSLWEWLRRFRGSSSAVPCVSPESRQGQDLKLLRAEDFRNCTGPASPHQIKSHTLTTTDRAARKEHYPPHGPARDKGHPHGHLPGSRPGYRKPGKNCTSHRNRNQVSKAGAGKQTPELQDYAPDYQHKFSFDIMPTARPKRKGKCARRTPIRAPSGVQQASSGRALGASLLAWILGLVVTLR</sequence>
<dbReference type="GO" id="GO:0098552">
    <property type="term" value="C:side of membrane"/>
    <property type="evidence" value="ECO:0007669"/>
    <property type="project" value="UniProtKB-KW"/>
</dbReference>
<evidence type="ECO:0000256" key="5">
    <source>
        <dbReference type="ARBA" id="ARBA00022475"/>
    </source>
</evidence>
<evidence type="ECO:0000256" key="13">
    <source>
        <dbReference type="ARBA" id="ARBA00023288"/>
    </source>
</evidence>
<dbReference type="RefSeq" id="XP_025774283.1">
    <property type="nucleotide sequence ID" value="XM_025918498.1"/>
</dbReference>
<dbReference type="InterPro" id="IPR003591">
    <property type="entry name" value="Leu-rich_rpt_typical-subtyp"/>
</dbReference>
<dbReference type="InterPro" id="IPR032675">
    <property type="entry name" value="LRR_dom_sf"/>
</dbReference>
<feature type="compositionally biased region" description="Basic and acidic residues" evidence="15">
    <location>
        <begin position="114"/>
        <end position="126"/>
    </location>
</feature>
<accession>A0A6P6HFI6</accession>
<evidence type="ECO:0000256" key="14">
    <source>
        <dbReference type="ARBA" id="ARBA00038236"/>
    </source>
</evidence>
<dbReference type="Pfam" id="PF13855">
    <property type="entry name" value="LRR_8"/>
    <property type="match status" value="2"/>
</dbReference>
<keyword evidence="5" id="KW-1003">Cell membrane</keyword>
<evidence type="ECO:0000256" key="3">
    <source>
        <dbReference type="ARBA" id="ARBA00004484"/>
    </source>
</evidence>
<evidence type="ECO:0000256" key="12">
    <source>
        <dbReference type="ARBA" id="ARBA00023273"/>
    </source>
</evidence>